<proteinExistence type="predicted"/>
<feature type="compositionally biased region" description="Pro residues" evidence="2">
    <location>
        <begin position="294"/>
        <end position="333"/>
    </location>
</feature>
<feature type="region of interest" description="Disordered" evidence="2">
    <location>
        <begin position="187"/>
        <end position="444"/>
    </location>
</feature>
<feature type="compositionally biased region" description="Basic and acidic residues" evidence="2">
    <location>
        <begin position="206"/>
        <end position="215"/>
    </location>
</feature>
<evidence type="ECO:0000256" key="3">
    <source>
        <dbReference type="SAM" id="Phobius"/>
    </source>
</evidence>
<feature type="coiled-coil region" evidence="1">
    <location>
        <begin position="69"/>
        <end position="123"/>
    </location>
</feature>
<keyword evidence="6" id="KW-1185">Reference proteome</keyword>
<keyword evidence="3" id="KW-0472">Membrane</keyword>
<organism evidence="5 6">
    <name type="scientific">Actinoalloteichus hoggarensis</name>
    <dbReference type="NCBI Taxonomy" id="1470176"/>
    <lineage>
        <taxon>Bacteria</taxon>
        <taxon>Bacillati</taxon>
        <taxon>Actinomycetota</taxon>
        <taxon>Actinomycetes</taxon>
        <taxon>Pseudonocardiales</taxon>
        <taxon>Pseudonocardiaceae</taxon>
        <taxon>Actinoalloteichus</taxon>
    </lineage>
</organism>
<feature type="compositionally biased region" description="Basic and acidic residues" evidence="2">
    <location>
        <begin position="343"/>
        <end position="356"/>
    </location>
</feature>
<dbReference type="Pfam" id="PF20570">
    <property type="entry name" value="DUF6779"/>
    <property type="match status" value="1"/>
</dbReference>
<accession>A0A221VWQ0</accession>
<dbReference type="KEGG" id="ahg:AHOG_01570"/>
<dbReference type="Proteomes" id="UP000204221">
    <property type="component" value="Chromosome"/>
</dbReference>
<reference evidence="5 6" key="1">
    <citation type="submission" date="2017-07" db="EMBL/GenBank/DDBJ databases">
        <title>Complete genome sequence of Actinoalloteichus hoggarensis DSM 45943, type strain of Actinoalloteichus hoggarensis.</title>
        <authorList>
            <person name="Ruckert C."/>
            <person name="Nouioui I."/>
            <person name="Willmese J."/>
            <person name="van Wezel G."/>
            <person name="Klenk H.-P."/>
            <person name="Kalinowski J."/>
            <person name="Zotchev S.B."/>
        </authorList>
    </citation>
    <scope>NUCLEOTIDE SEQUENCE [LARGE SCALE GENOMIC DNA]</scope>
    <source>
        <strain evidence="5 6">DSM 45943</strain>
    </source>
</reference>
<dbReference type="PRINTS" id="PR01217">
    <property type="entry name" value="PRICHEXTENSN"/>
</dbReference>
<gene>
    <name evidence="5" type="ORF">AHOG_01570</name>
</gene>
<dbReference type="EMBL" id="CP022521">
    <property type="protein sequence ID" value="ASO17979.1"/>
    <property type="molecule type" value="Genomic_DNA"/>
</dbReference>
<evidence type="ECO:0000256" key="1">
    <source>
        <dbReference type="SAM" id="Coils"/>
    </source>
</evidence>
<keyword evidence="1" id="KW-0175">Coiled coil</keyword>
<evidence type="ECO:0000313" key="5">
    <source>
        <dbReference type="EMBL" id="ASO17979.1"/>
    </source>
</evidence>
<feature type="compositionally biased region" description="Pro residues" evidence="2">
    <location>
        <begin position="246"/>
        <end position="255"/>
    </location>
</feature>
<feature type="compositionally biased region" description="Pro residues" evidence="2">
    <location>
        <begin position="358"/>
        <end position="370"/>
    </location>
</feature>
<dbReference type="AlphaFoldDB" id="A0A221VWQ0"/>
<evidence type="ECO:0000256" key="2">
    <source>
        <dbReference type="SAM" id="MobiDB-lite"/>
    </source>
</evidence>
<protein>
    <recommendedName>
        <fullName evidence="4">DUF6779 domain-containing protein</fullName>
    </recommendedName>
</protein>
<feature type="transmembrane region" description="Helical" evidence="3">
    <location>
        <begin position="30"/>
        <end position="47"/>
    </location>
</feature>
<dbReference type="InterPro" id="IPR046706">
    <property type="entry name" value="DUF6779"/>
</dbReference>
<keyword evidence="3" id="KW-0812">Transmembrane</keyword>
<keyword evidence="3" id="KW-1133">Transmembrane helix</keyword>
<evidence type="ECO:0000313" key="6">
    <source>
        <dbReference type="Proteomes" id="UP000204221"/>
    </source>
</evidence>
<feature type="domain" description="DUF6779" evidence="4">
    <location>
        <begin position="26"/>
        <end position="138"/>
    </location>
</feature>
<evidence type="ECO:0000259" key="4">
    <source>
        <dbReference type="Pfam" id="PF20570"/>
    </source>
</evidence>
<sequence>MIWALGAGLALIATVVLILGDDERLLRLGLLAALWTALLGAFAAARYRKDAAARTGEADRLQQIYELELEREISARREYELEVEAETRRQVEDEVRDESRQELDALRTELRTLRENLEALLGGDVLVERVALRAESTRLRSLSDQSRVIAAHDDEVRSITAAGSSSVVSAEETQIIDALVSMENSVAEMRSGEGRGAGAASRGRTGRTDRAHPVEQWRAGAGGPRREDSGRQGTRRPPQRAQVPPQQRPGPSRPPEVPEETSSRPNRMTIDAETVAPPMPERREPQVAAGRKPAAPPPVPGRRPPAPGRDAPPPSPPQRGPQPPPSQEPPGRPPRSGGPAKRPAREEPTRQIDRPPRRTPAPSPPMPPPEVVDEAALHTAVAGWQPEPEVEAEQAPTGRRAARGRRAAPDDDADAGAHASGRSVSELLAAYGDEQPRRHRRRAE</sequence>
<name>A0A221VWQ0_9PSEU</name>